<dbReference type="EMBL" id="CP121472">
    <property type="protein sequence ID" value="WPL19850.1"/>
    <property type="molecule type" value="Genomic_DNA"/>
</dbReference>
<dbReference type="CDD" id="cd02869">
    <property type="entry name" value="PseudoU_synth_RluA_like"/>
    <property type="match status" value="1"/>
</dbReference>
<dbReference type="PANTHER" id="PTHR21600">
    <property type="entry name" value="MITOCHONDRIAL RNA PSEUDOURIDINE SYNTHASE"/>
    <property type="match status" value="1"/>
</dbReference>
<dbReference type="SUPFAM" id="SSF55120">
    <property type="entry name" value="Pseudouridine synthase"/>
    <property type="match status" value="1"/>
</dbReference>
<accession>A0ABZ0SFN1</accession>
<dbReference type="Gene3D" id="3.30.2350.10">
    <property type="entry name" value="Pseudouridine synthase"/>
    <property type="match status" value="1"/>
</dbReference>
<comment type="function">
    <text evidence="5">Responsible for synthesis of pseudouridine from uracil.</text>
</comment>
<evidence type="ECO:0000259" key="7">
    <source>
        <dbReference type="Pfam" id="PF01479"/>
    </source>
</evidence>
<evidence type="ECO:0000259" key="6">
    <source>
        <dbReference type="Pfam" id="PF00849"/>
    </source>
</evidence>
<comment type="similarity">
    <text evidence="1 5">Belongs to the pseudouridine synthase RluA family.</text>
</comment>
<evidence type="ECO:0000313" key="9">
    <source>
        <dbReference type="Proteomes" id="UP001432180"/>
    </source>
</evidence>
<name>A0ABZ0SFN1_9GAMM</name>
<dbReference type="NCBIfam" id="NF008385">
    <property type="entry name" value="PRK11180.1"/>
    <property type="match status" value="1"/>
</dbReference>
<evidence type="ECO:0000313" key="8">
    <source>
        <dbReference type="EMBL" id="WPL19850.1"/>
    </source>
</evidence>
<feature type="domain" description="Pseudouridine synthase RsuA/RluA-like" evidence="6">
    <location>
        <begin position="91"/>
        <end position="241"/>
    </location>
</feature>
<dbReference type="PROSITE" id="PS50889">
    <property type="entry name" value="S4"/>
    <property type="match status" value="1"/>
</dbReference>
<dbReference type="Pfam" id="PF00849">
    <property type="entry name" value="PseudoU_synth_2"/>
    <property type="match status" value="1"/>
</dbReference>
<dbReference type="Gene3D" id="3.10.290.10">
    <property type="entry name" value="RNA-binding S4 domain"/>
    <property type="match status" value="1"/>
</dbReference>
<dbReference type="GO" id="GO:0160140">
    <property type="term" value="F:23S rRNA pseudouridine(1911/1915/1917) synthase activity"/>
    <property type="evidence" value="ECO:0007669"/>
    <property type="project" value="UniProtKB-EC"/>
</dbReference>
<dbReference type="RefSeq" id="WP_328985601.1">
    <property type="nucleotide sequence ID" value="NZ_CP121472.1"/>
</dbReference>
<feature type="domain" description="RNA-binding S4" evidence="7">
    <location>
        <begin position="16"/>
        <end position="62"/>
    </location>
</feature>
<dbReference type="CDD" id="cd00165">
    <property type="entry name" value="S4"/>
    <property type="match status" value="1"/>
</dbReference>
<dbReference type="InterPro" id="IPR036986">
    <property type="entry name" value="S4_RNA-bd_sf"/>
</dbReference>
<dbReference type="Proteomes" id="UP001432180">
    <property type="component" value="Chromosome"/>
</dbReference>
<comment type="catalytic activity">
    <reaction evidence="3">
        <text>uridine(1911/1915/1917) in 23S rRNA = pseudouridine(1911/1915/1917) in 23S rRNA</text>
        <dbReference type="Rhea" id="RHEA:42524"/>
        <dbReference type="Rhea" id="RHEA-COMP:10097"/>
        <dbReference type="Rhea" id="RHEA-COMP:10098"/>
        <dbReference type="ChEBI" id="CHEBI:65314"/>
        <dbReference type="ChEBI" id="CHEBI:65315"/>
        <dbReference type="EC" id="5.4.99.23"/>
    </reaction>
</comment>
<dbReference type="InterPro" id="IPR006145">
    <property type="entry name" value="PsdUridine_synth_RsuA/RluA"/>
</dbReference>
<dbReference type="InterPro" id="IPR050188">
    <property type="entry name" value="RluA_PseudoU_synthase"/>
</dbReference>
<reference evidence="8 9" key="1">
    <citation type="journal article" date="2023" name="Microorganisms">
        <title>Thiorhodovibrio frisius and Trv. litoralis spp. nov., Two Novel Members from a Clade of Fastidious Purple Sulfur Bacteria That Exhibit Unique Red-Shifted Light-Harvesting Capabilities.</title>
        <authorList>
            <person name="Methner A."/>
            <person name="Kuzyk S.B."/>
            <person name="Petersen J."/>
            <person name="Bauer S."/>
            <person name="Brinkmann H."/>
            <person name="Sichau K."/>
            <person name="Wanner G."/>
            <person name="Wolf J."/>
            <person name="Neumann-Schaal M."/>
            <person name="Henke P."/>
            <person name="Tank M."/>
            <person name="Sproer C."/>
            <person name="Bunk B."/>
            <person name="Overmann J."/>
        </authorList>
    </citation>
    <scope>NUCLEOTIDE SEQUENCE [LARGE SCALE GENOMIC DNA]</scope>
    <source>
        <strain evidence="8 9">DSM 6702</strain>
    </source>
</reference>
<evidence type="ECO:0000256" key="1">
    <source>
        <dbReference type="ARBA" id="ARBA00010876"/>
    </source>
</evidence>
<keyword evidence="4" id="KW-0694">RNA-binding</keyword>
<proteinExistence type="inferred from homology"/>
<dbReference type="InterPro" id="IPR006224">
    <property type="entry name" value="PsdUridine_synth_RluA-like_CS"/>
</dbReference>
<sequence length="319" mass="34978">MTAPLHWQLPPGAVGRRLDQVLAELLPEYSRGRIQHWLDTGQLLVDGQSRRRRDKVRGGERVCLRTDPVLEVQTAAPAQQIDIPLVHEDEHLLVINKPAGLVVHPGAGQPDGTLLNALLHRNPGLATLPRAGIVHRLDKDTSGLMVVAKSLLAHRSLVNQLQARLVHRDYRALVRGDLISGGTVDQPIGRHPQARTKMAVVASGRPAVSHYRVLTRFGHCTLLGVRLETGRTHQIRVHMAHLRHPLVGDPVYARARQPFPAQAAAAQALRAFPRQALHAIGLALAHPASGEPLRWEIPMAPDLARLLAALEQPLPEGHQ</sequence>
<evidence type="ECO:0000256" key="4">
    <source>
        <dbReference type="PROSITE-ProRule" id="PRU00182"/>
    </source>
</evidence>
<organism evidence="8 9">
    <name type="scientific">Thiorhodovibrio winogradskyi</name>
    <dbReference type="NCBI Taxonomy" id="77007"/>
    <lineage>
        <taxon>Bacteria</taxon>
        <taxon>Pseudomonadati</taxon>
        <taxon>Pseudomonadota</taxon>
        <taxon>Gammaproteobacteria</taxon>
        <taxon>Chromatiales</taxon>
        <taxon>Chromatiaceae</taxon>
        <taxon>Thiorhodovibrio</taxon>
    </lineage>
</organism>
<dbReference type="InterPro" id="IPR020103">
    <property type="entry name" value="PsdUridine_synth_cat_dom_sf"/>
</dbReference>
<comment type="catalytic activity">
    <reaction evidence="5">
        <text>a uridine in RNA = a pseudouridine in RNA</text>
        <dbReference type="Rhea" id="RHEA:48348"/>
        <dbReference type="Rhea" id="RHEA-COMP:12068"/>
        <dbReference type="Rhea" id="RHEA-COMP:12069"/>
        <dbReference type="ChEBI" id="CHEBI:65314"/>
        <dbReference type="ChEBI" id="CHEBI:65315"/>
    </reaction>
</comment>
<dbReference type="SUPFAM" id="SSF55174">
    <property type="entry name" value="Alpha-L RNA-binding motif"/>
    <property type="match status" value="1"/>
</dbReference>
<keyword evidence="9" id="KW-1185">Reference proteome</keyword>
<protein>
    <recommendedName>
        <fullName evidence="5">Pseudouridine synthase</fullName>
        <ecNumber evidence="5">5.4.99.-</ecNumber>
    </recommendedName>
</protein>
<dbReference type="NCBIfam" id="TIGR00005">
    <property type="entry name" value="rluA_subfam"/>
    <property type="match status" value="1"/>
</dbReference>
<dbReference type="PROSITE" id="PS01129">
    <property type="entry name" value="PSI_RLU"/>
    <property type="match status" value="1"/>
</dbReference>
<evidence type="ECO:0000256" key="3">
    <source>
        <dbReference type="ARBA" id="ARBA00036882"/>
    </source>
</evidence>
<gene>
    <name evidence="8" type="primary">rluD</name>
    <name evidence="8" type="ORF">Thiowin_04997</name>
</gene>
<dbReference type="PANTHER" id="PTHR21600:SF44">
    <property type="entry name" value="RIBOSOMAL LARGE SUBUNIT PSEUDOURIDINE SYNTHASE D"/>
    <property type="match status" value="1"/>
</dbReference>
<dbReference type="Pfam" id="PF01479">
    <property type="entry name" value="S4"/>
    <property type="match status" value="1"/>
</dbReference>
<evidence type="ECO:0000256" key="2">
    <source>
        <dbReference type="ARBA" id="ARBA00023235"/>
    </source>
</evidence>
<dbReference type="InterPro" id="IPR006225">
    <property type="entry name" value="PsdUridine_synth_RluC/D"/>
</dbReference>
<evidence type="ECO:0000256" key="5">
    <source>
        <dbReference type="RuleBase" id="RU362028"/>
    </source>
</evidence>
<keyword evidence="2 5" id="KW-0413">Isomerase</keyword>
<dbReference type="EC" id="5.4.99.-" evidence="5"/>
<dbReference type="InterPro" id="IPR002942">
    <property type="entry name" value="S4_RNA-bd"/>
</dbReference>